<proteinExistence type="predicted"/>
<reference evidence="3" key="1">
    <citation type="journal article" date="2019" name="Int. J. Syst. Evol. Microbiol.">
        <title>The Global Catalogue of Microorganisms (GCM) 10K type strain sequencing project: providing services to taxonomists for standard genome sequencing and annotation.</title>
        <authorList>
            <consortium name="The Broad Institute Genomics Platform"/>
            <consortium name="The Broad Institute Genome Sequencing Center for Infectious Disease"/>
            <person name="Wu L."/>
            <person name="Ma J."/>
        </authorList>
    </citation>
    <scope>NUCLEOTIDE SEQUENCE [LARGE SCALE GENOMIC DNA]</scope>
    <source>
        <strain evidence="3">CGMCC 4.7683</strain>
    </source>
</reference>
<sequence length="83" mass="8665">MAATEIAFASDVFGSGLDWSITTGFRTSRRSKSCGGCNEPSAVRYIVNVAMVEPPSGQQSCPSEALSHSHTANEGSGHANYLA</sequence>
<protein>
    <submittedName>
        <fullName evidence="2">Uncharacterized protein</fullName>
    </submittedName>
</protein>
<feature type="compositionally biased region" description="Polar residues" evidence="1">
    <location>
        <begin position="56"/>
        <end position="74"/>
    </location>
</feature>
<organism evidence="2 3">
    <name type="scientific">Amycolatopsis oliviviridis</name>
    <dbReference type="NCBI Taxonomy" id="1471590"/>
    <lineage>
        <taxon>Bacteria</taxon>
        <taxon>Bacillati</taxon>
        <taxon>Actinomycetota</taxon>
        <taxon>Actinomycetes</taxon>
        <taxon>Pseudonocardiales</taxon>
        <taxon>Pseudonocardiaceae</taxon>
        <taxon>Amycolatopsis</taxon>
    </lineage>
</organism>
<dbReference type="Proteomes" id="UP000635387">
    <property type="component" value="Unassembled WGS sequence"/>
</dbReference>
<evidence type="ECO:0000313" key="2">
    <source>
        <dbReference type="EMBL" id="GHH33282.1"/>
    </source>
</evidence>
<evidence type="ECO:0000313" key="3">
    <source>
        <dbReference type="Proteomes" id="UP000635387"/>
    </source>
</evidence>
<gene>
    <name evidence="2" type="ORF">GCM10017790_71670</name>
</gene>
<comment type="caution">
    <text evidence="2">The sequence shown here is derived from an EMBL/GenBank/DDBJ whole genome shotgun (WGS) entry which is preliminary data.</text>
</comment>
<keyword evidence="3" id="KW-1185">Reference proteome</keyword>
<dbReference type="EMBL" id="BNAY01000010">
    <property type="protein sequence ID" value="GHH33282.1"/>
    <property type="molecule type" value="Genomic_DNA"/>
</dbReference>
<feature type="region of interest" description="Disordered" evidence="1">
    <location>
        <begin position="56"/>
        <end position="83"/>
    </location>
</feature>
<name>A0ABQ3M474_9PSEU</name>
<accession>A0ABQ3M474</accession>
<evidence type="ECO:0000256" key="1">
    <source>
        <dbReference type="SAM" id="MobiDB-lite"/>
    </source>
</evidence>